<dbReference type="Pfam" id="PF00874">
    <property type="entry name" value="PRD"/>
    <property type="match status" value="1"/>
</dbReference>
<dbReference type="InterPro" id="IPR011608">
    <property type="entry name" value="PRD"/>
</dbReference>
<dbReference type="EMBL" id="JAMQCR010000001">
    <property type="protein sequence ID" value="MCM2533332.1"/>
    <property type="molecule type" value="Genomic_DNA"/>
</dbReference>
<dbReference type="PROSITE" id="PS51372">
    <property type="entry name" value="PRD_2"/>
    <property type="match status" value="1"/>
</dbReference>
<organism evidence="2 3">
    <name type="scientific">Neobacillus pocheonensis</name>
    <dbReference type="NCBI Taxonomy" id="363869"/>
    <lineage>
        <taxon>Bacteria</taxon>
        <taxon>Bacillati</taxon>
        <taxon>Bacillota</taxon>
        <taxon>Bacilli</taxon>
        <taxon>Bacillales</taxon>
        <taxon>Bacillaceae</taxon>
        <taxon>Neobacillus</taxon>
    </lineage>
</organism>
<evidence type="ECO:0000259" key="1">
    <source>
        <dbReference type="PROSITE" id="PS51372"/>
    </source>
</evidence>
<protein>
    <submittedName>
        <fullName evidence="2">PRD domain-containing protein</fullName>
    </submittedName>
</protein>
<proteinExistence type="predicted"/>
<dbReference type="Gene3D" id="1.10.1790.10">
    <property type="entry name" value="PRD domain"/>
    <property type="match status" value="1"/>
</dbReference>
<accession>A0ABT0WE63</accession>
<dbReference type="InterPro" id="IPR036634">
    <property type="entry name" value="PRD_sf"/>
</dbReference>
<reference evidence="2 3" key="1">
    <citation type="submission" date="2022-06" db="EMBL/GenBank/DDBJ databases">
        <authorList>
            <person name="Jeon C.O."/>
        </authorList>
    </citation>
    <scope>NUCLEOTIDE SEQUENCE [LARGE SCALE GENOMIC DNA]</scope>
    <source>
        <strain evidence="2 3">KCTC 13943</strain>
    </source>
</reference>
<sequence length="121" mass="13622">MDFSLKERIDLLHDTNQISDEIYDRLPAILETVENFLEVKLSEENAGSFASHISIALQRISDKNPLTDISGELQTVIEENPNFYLFAKELLSANNQKGADIDAEAAFLTLYFGVLTREENA</sequence>
<dbReference type="Proteomes" id="UP001523262">
    <property type="component" value="Unassembled WGS sequence"/>
</dbReference>
<comment type="caution">
    <text evidence="2">The sequence shown here is derived from an EMBL/GenBank/DDBJ whole genome shotgun (WGS) entry which is preliminary data.</text>
</comment>
<gene>
    <name evidence="2" type="ORF">NDK43_14145</name>
</gene>
<evidence type="ECO:0000313" key="2">
    <source>
        <dbReference type="EMBL" id="MCM2533332.1"/>
    </source>
</evidence>
<feature type="domain" description="PRD" evidence="1">
    <location>
        <begin position="17"/>
        <end position="121"/>
    </location>
</feature>
<keyword evidence="3" id="KW-1185">Reference proteome</keyword>
<name>A0ABT0WE63_9BACI</name>
<evidence type="ECO:0000313" key="3">
    <source>
        <dbReference type="Proteomes" id="UP001523262"/>
    </source>
</evidence>
<dbReference type="SUPFAM" id="SSF63520">
    <property type="entry name" value="PTS-regulatory domain, PRD"/>
    <property type="match status" value="1"/>
</dbReference>